<dbReference type="RefSeq" id="WP_163670834.1">
    <property type="nucleotide sequence ID" value="NZ_AP022614.1"/>
</dbReference>
<evidence type="ECO:0000313" key="4">
    <source>
        <dbReference type="Proteomes" id="UP000467105"/>
    </source>
</evidence>
<gene>
    <name evidence="3" type="ORF">MPRM_27750</name>
</gene>
<dbReference type="Gene3D" id="3.40.605.10">
    <property type="entry name" value="Aldehyde Dehydrogenase, Chain A, domain 1"/>
    <property type="match status" value="1"/>
</dbReference>
<evidence type="ECO:0000313" key="3">
    <source>
        <dbReference type="EMBL" id="BBZ45494.1"/>
    </source>
</evidence>
<keyword evidence="4" id="KW-1185">Reference proteome</keyword>
<dbReference type="InterPro" id="IPR016162">
    <property type="entry name" value="Ald_DH_N"/>
</dbReference>
<evidence type="ECO:0000256" key="2">
    <source>
        <dbReference type="SAM" id="MobiDB-lite"/>
    </source>
</evidence>
<dbReference type="GO" id="GO:0016491">
    <property type="term" value="F:oxidoreductase activity"/>
    <property type="evidence" value="ECO:0007669"/>
    <property type="project" value="UniProtKB-KW"/>
</dbReference>
<proteinExistence type="predicted"/>
<dbReference type="EMBL" id="AP022614">
    <property type="protein sequence ID" value="BBZ45494.1"/>
    <property type="molecule type" value="Genomic_DNA"/>
</dbReference>
<evidence type="ECO:0000256" key="1">
    <source>
        <dbReference type="ARBA" id="ARBA00023002"/>
    </source>
</evidence>
<reference evidence="3 4" key="1">
    <citation type="journal article" date="2019" name="Emerg. Microbes Infect.">
        <title>Comprehensive subspecies identification of 175 nontuberculous mycobacteria species based on 7547 genomic profiles.</title>
        <authorList>
            <person name="Matsumoto Y."/>
            <person name="Kinjo T."/>
            <person name="Motooka D."/>
            <person name="Nabeya D."/>
            <person name="Jung N."/>
            <person name="Uechi K."/>
            <person name="Horii T."/>
            <person name="Iida T."/>
            <person name="Fujita J."/>
            <person name="Nakamura S."/>
        </authorList>
    </citation>
    <scope>NUCLEOTIDE SEQUENCE [LARGE SCALE GENOMIC DNA]</scope>
    <source>
        <strain evidence="3 4">JCM 14742</strain>
    </source>
</reference>
<dbReference type="SUPFAM" id="SSF53720">
    <property type="entry name" value="ALDH-like"/>
    <property type="match status" value="1"/>
</dbReference>
<organism evidence="3 4">
    <name type="scientific">Mycobacterium parmense</name>
    <dbReference type="NCBI Taxonomy" id="185642"/>
    <lineage>
        <taxon>Bacteria</taxon>
        <taxon>Bacillati</taxon>
        <taxon>Actinomycetota</taxon>
        <taxon>Actinomycetes</taxon>
        <taxon>Mycobacteriales</taxon>
        <taxon>Mycobacteriaceae</taxon>
        <taxon>Mycobacterium</taxon>
        <taxon>Mycobacterium simiae complex</taxon>
    </lineage>
</organism>
<dbReference type="InterPro" id="IPR016161">
    <property type="entry name" value="Ald_DH/histidinol_DH"/>
</dbReference>
<dbReference type="Proteomes" id="UP000467105">
    <property type="component" value="Chromosome"/>
</dbReference>
<evidence type="ECO:0008006" key="5">
    <source>
        <dbReference type="Google" id="ProtNLM"/>
    </source>
</evidence>
<sequence length="76" mass="8369">MTAHTVIALSELTGRLATVRGAFASGRTRAVNWRLHQLGRIERLLDENEDQIATALGQDAGRETDEVPSTVRRISL</sequence>
<feature type="region of interest" description="Disordered" evidence="2">
    <location>
        <begin position="55"/>
        <end position="76"/>
    </location>
</feature>
<accession>A0A7I7YX01</accession>
<dbReference type="AlphaFoldDB" id="A0A7I7YX01"/>
<keyword evidence="1" id="KW-0560">Oxidoreductase</keyword>
<name>A0A7I7YX01_9MYCO</name>
<protein>
    <recommendedName>
        <fullName evidence="5">Aldehyde dehydrogenase</fullName>
    </recommendedName>
</protein>